<dbReference type="Pfam" id="PF13087">
    <property type="entry name" value="AAA_12"/>
    <property type="match status" value="1"/>
</dbReference>
<evidence type="ECO:0000256" key="5">
    <source>
        <dbReference type="SAM" id="MobiDB-lite"/>
    </source>
</evidence>
<dbReference type="CDD" id="cd18808">
    <property type="entry name" value="SF1_C_Upf1"/>
    <property type="match status" value="1"/>
</dbReference>
<dbReference type="RefSeq" id="WP_263798152.1">
    <property type="nucleotide sequence ID" value="NZ_AP027141.1"/>
</dbReference>
<keyword evidence="4" id="KW-0067">ATP-binding</keyword>
<evidence type="ECO:0000313" key="8">
    <source>
        <dbReference type="EMBL" id="BDV31260.1"/>
    </source>
</evidence>
<evidence type="ECO:0008006" key="10">
    <source>
        <dbReference type="Google" id="ProtNLM"/>
    </source>
</evidence>
<gene>
    <name evidence="8" type="ORF">Microterr_19200</name>
</gene>
<keyword evidence="9" id="KW-1185">Reference proteome</keyword>
<dbReference type="Pfam" id="PF13604">
    <property type="entry name" value="AAA_30"/>
    <property type="match status" value="1"/>
</dbReference>
<dbReference type="InterPro" id="IPR027417">
    <property type="entry name" value="P-loop_NTPase"/>
</dbReference>
<name>A0ABM8E0I6_9MICO</name>
<feature type="domain" description="DNA2/NAM7 helicase-like C-terminal" evidence="6">
    <location>
        <begin position="961"/>
        <end position="1133"/>
    </location>
</feature>
<keyword evidence="1" id="KW-0547">Nucleotide-binding</keyword>
<dbReference type="InterPro" id="IPR041679">
    <property type="entry name" value="DNA2/NAM7-like_C"/>
</dbReference>
<dbReference type="CDD" id="cd17934">
    <property type="entry name" value="DEXXQc_Upf1-like"/>
    <property type="match status" value="1"/>
</dbReference>
<dbReference type="InterPro" id="IPR047187">
    <property type="entry name" value="SF1_C_Upf1"/>
</dbReference>
<dbReference type="NCBIfam" id="TIGR03491">
    <property type="entry name" value="TM0106 family RecB-like putative nuclease"/>
    <property type="match status" value="1"/>
</dbReference>
<evidence type="ECO:0000256" key="3">
    <source>
        <dbReference type="ARBA" id="ARBA00022806"/>
    </source>
</evidence>
<dbReference type="PANTHER" id="PTHR43788:SF8">
    <property type="entry name" value="DNA-BINDING PROTEIN SMUBP-2"/>
    <property type="match status" value="1"/>
</dbReference>
<evidence type="ECO:0000313" key="9">
    <source>
        <dbReference type="Proteomes" id="UP001317779"/>
    </source>
</evidence>
<dbReference type="SUPFAM" id="SSF53098">
    <property type="entry name" value="Ribonuclease H-like"/>
    <property type="match status" value="1"/>
</dbReference>
<dbReference type="InterPro" id="IPR050534">
    <property type="entry name" value="Coronavir_polyprotein_1ab"/>
</dbReference>
<dbReference type="Pfam" id="PF13482">
    <property type="entry name" value="RNase_H_2"/>
    <property type="match status" value="1"/>
</dbReference>
<dbReference type="PANTHER" id="PTHR43788">
    <property type="entry name" value="DNA2/NAM7 HELICASE FAMILY MEMBER"/>
    <property type="match status" value="1"/>
</dbReference>
<dbReference type="InterPro" id="IPR038720">
    <property type="entry name" value="YprB_RNase_H-like_dom"/>
</dbReference>
<dbReference type="EMBL" id="AP027141">
    <property type="protein sequence ID" value="BDV31260.1"/>
    <property type="molecule type" value="Genomic_DNA"/>
</dbReference>
<evidence type="ECO:0000259" key="6">
    <source>
        <dbReference type="Pfam" id="PF13087"/>
    </source>
</evidence>
<feature type="region of interest" description="Disordered" evidence="5">
    <location>
        <begin position="657"/>
        <end position="683"/>
    </location>
</feature>
<evidence type="ECO:0000256" key="4">
    <source>
        <dbReference type="ARBA" id="ARBA00022840"/>
    </source>
</evidence>
<evidence type="ECO:0000256" key="2">
    <source>
        <dbReference type="ARBA" id="ARBA00022801"/>
    </source>
</evidence>
<evidence type="ECO:0000259" key="7">
    <source>
        <dbReference type="Pfam" id="PF13482"/>
    </source>
</evidence>
<dbReference type="InterPro" id="IPR012337">
    <property type="entry name" value="RNaseH-like_sf"/>
</dbReference>
<dbReference type="InterPro" id="IPR019993">
    <property type="entry name" value="RecB_nuclease_TM0106_put"/>
</dbReference>
<evidence type="ECO:0000256" key="1">
    <source>
        <dbReference type="ARBA" id="ARBA00022741"/>
    </source>
</evidence>
<organism evidence="8 9">
    <name type="scientific">Microbacterium terricola</name>
    <dbReference type="NCBI Taxonomy" id="344163"/>
    <lineage>
        <taxon>Bacteria</taxon>
        <taxon>Bacillati</taxon>
        <taxon>Actinomycetota</taxon>
        <taxon>Actinomycetes</taxon>
        <taxon>Micrococcales</taxon>
        <taxon>Microbacteriaceae</taxon>
        <taxon>Microbacterium</taxon>
    </lineage>
</organism>
<dbReference type="Proteomes" id="UP001317779">
    <property type="component" value="Chromosome"/>
</dbReference>
<keyword evidence="2" id="KW-0378">Hydrolase</keyword>
<dbReference type="SUPFAM" id="SSF52540">
    <property type="entry name" value="P-loop containing nucleoside triphosphate hydrolases"/>
    <property type="match status" value="1"/>
</dbReference>
<reference evidence="8 9" key="1">
    <citation type="submission" date="2022-12" db="EMBL/GenBank/DDBJ databases">
        <title>Microbacterium terricola strain KV-448 chromosome, complete genome.</title>
        <authorList>
            <person name="Oshima T."/>
            <person name="Moriya T."/>
            <person name="Bessho Y."/>
        </authorList>
    </citation>
    <scope>NUCLEOTIDE SEQUENCE [LARGE SCALE GENOMIC DNA]</scope>
    <source>
        <strain evidence="8 9">KV-448</strain>
    </source>
</reference>
<feature type="compositionally biased region" description="Basic and acidic residues" evidence="5">
    <location>
        <begin position="663"/>
        <end position="678"/>
    </location>
</feature>
<dbReference type="Gene3D" id="3.40.50.300">
    <property type="entry name" value="P-loop containing nucleotide triphosphate hydrolases"/>
    <property type="match status" value="2"/>
</dbReference>
<accession>A0ABM8E0I6</accession>
<protein>
    <recommendedName>
        <fullName evidence="10">TM0106 family RecB-like nuclease</fullName>
    </recommendedName>
</protein>
<feature type="domain" description="YprB ribonuclease H-like" evidence="7">
    <location>
        <begin position="325"/>
        <end position="514"/>
    </location>
</feature>
<keyword evidence="3" id="KW-0347">Helicase</keyword>
<proteinExistence type="predicted"/>
<sequence>MFILSDGTLVTSASDLTTASKCEFAFLRKLDQLRGRIDKLAVKEDKLMNRTAALGDEHELRVLQKYRDEFGLGVREFARPDPLTRESMSGAAALAAQAFEDGVDVVFQATMFEDDATTGTAFVGFADFIGRQPDGRYRVEDTKLARSEKVTAVLQLAAYADILERNGIRVDDTVTLLLGDGTPSHHLVEDLLPVYRVRRRRLFELLCIRDAEGADGVPVTWGDVRFSICGACDHCEAEIEAQRDVLLVANLRRSQRERLAKANIRTIDQLAESASTVEGIGARTLENLRAQAGLQLNAVKGEAPPYELTSAVPLLALPAPDPGDIFFDFEGDPLYTDGSGHVWGLDYLFGLVEDDGTFRAFWAHDFAEEGRALRDFLNYVTARRAQHPNMHIYHYASYERTHLAQLAIRHGYGEDIVDNLFRRHVLVDLYATVRGALRVGSPSYSIKKLEPLYMGADLRNDDGVTNAGDSIVEYAEAVELRRIRDFESYQQKLDKIAEYNEYDCRSTLALRDWLRSLAPDAATRVDADEAVERAEPTLSVLAVEETVLSESLQQLAGDPLTVQDNPSRFAAALAAAAVRYYGREDKKGWWEHFARLLEPIDEWADDRDVLAIHGVEVVQDWHRETARQNLRRTLRLTGTAGPGSKFKASDQANARLVYESDSDAPRTERDDPRARPTHDATITSVEGDAADDVLIVREVLRKGEETYSALPIALVPGGPIAVTAQRNAILEWARSLLAAYPDVPQDPAGDILLRRHPRTQSGRLTPVDVLDSPALAAAIRDVDRSYLAVQGPPGTGKTHTGAHAIAELVNEGWKIGVTAQSHAVIDNFLSGIVKAGIDPALLAHVSGDQRAPYESVDSSKISAWTDSQPAGYVVGATAWAFSNEKQIARQQLDLLVIDEAGQFSLANTIAVSLGAQRVLLLGDPQQLPQVSQGTHPQPVDESALGWIADGASVLPPEFGYFLPLTRRMDAALTRQVSQLSYANALHAHECTRERHLEGWGSGLHAVPVEHTGNSVASSEEGSAVVDLVRQLVGAHWTDPSSGRTNEALRPNDIIIVTPYNAQRQLVLDSLAAAGFSDMQVGTVDKFQGREAVVSIVSLAASDASEAPRGMDFLINRNRLNVAISRAQWASWLVHSPGLTSHLPTTVTGVKELSAFVRLIEAIDGP</sequence>